<feature type="domain" description="Carbohydrate kinase PfkB" evidence="6">
    <location>
        <begin position="23"/>
        <end position="302"/>
    </location>
</feature>
<dbReference type="PANTHER" id="PTHR43085:SF1">
    <property type="entry name" value="PSEUDOURIDINE KINASE-RELATED"/>
    <property type="match status" value="1"/>
</dbReference>
<proteinExistence type="inferred from homology"/>
<evidence type="ECO:0000256" key="4">
    <source>
        <dbReference type="ARBA" id="ARBA00022777"/>
    </source>
</evidence>
<name>A8LJ35_DINSH</name>
<dbReference type="OrthoDB" id="9795789at2"/>
<dbReference type="EMBL" id="CP000830">
    <property type="protein sequence ID" value="ABV94530.1"/>
    <property type="molecule type" value="Genomic_DNA"/>
</dbReference>
<dbReference type="GO" id="GO:0005524">
    <property type="term" value="F:ATP binding"/>
    <property type="evidence" value="ECO:0007669"/>
    <property type="project" value="UniProtKB-KW"/>
</dbReference>
<organism evidence="7 8">
    <name type="scientific">Dinoroseobacter shibae (strain DSM 16493 / NCIMB 14021 / DFL 12)</name>
    <dbReference type="NCBI Taxonomy" id="398580"/>
    <lineage>
        <taxon>Bacteria</taxon>
        <taxon>Pseudomonadati</taxon>
        <taxon>Pseudomonadota</taxon>
        <taxon>Alphaproteobacteria</taxon>
        <taxon>Rhodobacterales</taxon>
        <taxon>Roseobacteraceae</taxon>
        <taxon>Dinoroseobacter</taxon>
    </lineage>
</organism>
<keyword evidence="4 7" id="KW-0418">Kinase</keyword>
<evidence type="ECO:0000259" key="6">
    <source>
        <dbReference type="Pfam" id="PF00294"/>
    </source>
</evidence>
<dbReference type="STRING" id="398580.Dshi_2797"/>
<protein>
    <submittedName>
        <fullName evidence="7">Carbohydrate kinase</fullName>
    </submittedName>
</protein>
<dbReference type="KEGG" id="dsh:Dshi_2797"/>
<dbReference type="SUPFAM" id="SSF53613">
    <property type="entry name" value="Ribokinase-like"/>
    <property type="match status" value="1"/>
</dbReference>
<evidence type="ECO:0000313" key="8">
    <source>
        <dbReference type="Proteomes" id="UP000006833"/>
    </source>
</evidence>
<dbReference type="HOGENOM" id="CLU_027634_6_2_5"/>
<dbReference type="Gene3D" id="3.40.1190.20">
    <property type="match status" value="1"/>
</dbReference>
<dbReference type="eggNOG" id="COG0524">
    <property type="taxonomic scope" value="Bacteria"/>
</dbReference>
<keyword evidence="2" id="KW-0808">Transferase</keyword>
<evidence type="ECO:0000256" key="5">
    <source>
        <dbReference type="ARBA" id="ARBA00022840"/>
    </source>
</evidence>
<keyword evidence="8" id="KW-1185">Reference proteome</keyword>
<dbReference type="GO" id="GO:0016301">
    <property type="term" value="F:kinase activity"/>
    <property type="evidence" value="ECO:0007669"/>
    <property type="project" value="UniProtKB-KW"/>
</dbReference>
<reference evidence="8" key="1">
    <citation type="journal article" date="2010" name="ISME J.">
        <title>The complete genome sequence of the algal symbiont Dinoroseobacter shibae: a hitchhiker's guide to life in the sea.</title>
        <authorList>
            <person name="Wagner-Dobler I."/>
            <person name="Ballhausen B."/>
            <person name="Berger M."/>
            <person name="Brinkhoff T."/>
            <person name="Buchholz I."/>
            <person name="Bunk B."/>
            <person name="Cypionka H."/>
            <person name="Daniel R."/>
            <person name="Drepper T."/>
            <person name="Gerdts G."/>
            <person name="Hahnke S."/>
            <person name="Han C."/>
            <person name="Jahn D."/>
            <person name="Kalhoefer D."/>
            <person name="Kiss H."/>
            <person name="Klenk H.P."/>
            <person name="Kyrpides N."/>
            <person name="Liebl W."/>
            <person name="Liesegang H."/>
            <person name="Meincke L."/>
            <person name="Pati A."/>
            <person name="Petersen J."/>
            <person name="Piekarski T."/>
            <person name="Pommerenke C."/>
            <person name="Pradella S."/>
            <person name="Pukall R."/>
            <person name="Rabus R."/>
            <person name="Stackebrandt E."/>
            <person name="Thole S."/>
            <person name="Thompson L."/>
            <person name="Tielen P."/>
            <person name="Tomasch J."/>
            <person name="von Jan M."/>
            <person name="Wanphrut N."/>
            <person name="Wichels A."/>
            <person name="Zech H."/>
            <person name="Simon M."/>
        </authorList>
    </citation>
    <scope>NUCLEOTIDE SEQUENCE [LARGE SCALE GENOMIC DNA]</scope>
    <source>
        <strain evidence="8">DSM 16493 / NCIMB 14021 / DFL 12</strain>
    </source>
</reference>
<dbReference type="Proteomes" id="UP000006833">
    <property type="component" value="Chromosome"/>
</dbReference>
<dbReference type="CDD" id="cd01167">
    <property type="entry name" value="bac_FRK"/>
    <property type="match status" value="1"/>
</dbReference>
<evidence type="ECO:0000313" key="7">
    <source>
        <dbReference type="EMBL" id="ABV94530.1"/>
    </source>
</evidence>
<dbReference type="InterPro" id="IPR029056">
    <property type="entry name" value="Ribokinase-like"/>
</dbReference>
<dbReference type="PANTHER" id="PTHR43085">
    <property type="entry name" value="HEXOKINASE FAMILY MEMBER"/>
    <property type="match status" value="1"/>
</dbReference>
<evidence type="ECO:0000256" key="1">
    <source>
        <dbReference type="ARBA" id="ARBA00010688"/>
    </source>
</evidence>
<dbReference type="Pfam" id="PF00294">
    <property type="entry name" value="PfkB"/>
    <property type="match status" value="1"/>
</dbReference>
<dbReference type="RefSeq" id="WP_012179458.1">
    <property type="nucleotide sequence ID" value="NC_009952.1"/>
</dbReference>
<dbReference type="AlphaFoldDB" id="A8LJ35"/>
<evidence type="ECO:0000256" key="2">
    <source>
        <dbReference type="ARBA" id="ARBA00022679"/>
    </source>
</evidence>
<comment type="similarity">
    <text evidence="1">Belongs to the carbohydrate kinase PfkB family.</text>
</comment>
<evidence type="ECO:0000256" key="3">
    <source>
        <dbReference type="ARBA" id="ARBA00022741"/>
    </source>
</evidence>
<dbReference type="InterPro" id="IPR050306">
    <property type="entry name" value="PfkB_Carbo_kinase"/>
</dbReference>
<dbReference type="InterPro" id="IPR002173">
    <property type="entry name" value="Carboh/pur_kinase_PfkB_CS"/>
</dbReference>
<sequence length="308" mass="31528">MILCAGEALIDMLPRALPDGTAGFAPVAGGAVFNTAVALGRLGADVGLVTGLSRDLFGEVLMTALAAADVDSDMAVLSDRPTTLAFVTLTDGHAQYAFYDENTAGRMLAPADMPDPGPEVGTLFFGGISLAVEPCAAAYEALCLKAAAGRVVMLDPNIRPGFIKDETTFRARIDRMLAVTDIVKVSDEDLAWLMGPGDLAESAAALRARGPAVVCVTRGGAGVEAHTATGITHVAAEAVEVVDTVGAGDTFNAGFLAGLAEAGALDKDRLRALDAPVLTSALRLGAQAAAITVSRAGANPPWRDELPR</sequence>
<keyword evidence="5" id="KW-0067">ATP-binding</keyword>
<gene>
    <name evidence="7" type="ordered locus">Dshi_2797</name>
</gene>
<dbReference type="InterPro" id="IPR011611">
    <property type="entry name" value="PfkB_dom"/>
</dbReference>
<keyword evidence="3" id="KW-0547">Nucleotide-binding</keyword>
<accession>A8LJ35</accession>
<dbReference type="PROSITE" id="PS00584">
    <property type="entry name" value="PFKB_KINASES_2"/>
    <property type="match status" value="1"/>
</dbReference>